<evidence type="ECO:0000259" key="1">
    <source>
        <dbReference type="PROSITE" id="PS50943"/>
    </source>
</evidence>
<keyword evidence="2" id="KW-0614">Plasmid</keyword>
<dbReference type="PROSITE" id="PS50943">
    <property type="entry name" value="HTH_CROC1"/>
    <property type="match status" value="1"/>
</dbReference>
<dbReference type="Pfam" id="PF01381">
    <property type="entry name" value="HTH_3"/>
    <property type="match status" value="1"/>
</dbReference>
<dbReference type="RefSeq" id="WP_262165555.1">
    <property type="nucleotide sequence ID" value="NZ_CP104964.1"/>
</dbReference>
<dbReference type="SMART" id="SM00530">
    <property type="entry name" value="HTH_XRE"/>
    <property type="match status" value="1"/>
</dbReference>
<gene>
    <name evidence="2" type="ORF">N8A98_00170</name>
</gene>
<feature type="domain" description="HTH cro/C1-type" evidence="1">
    <location>
        <begin position="21"/>
        <end position="75"/>
    </location>
</feature>
<keyword evidence="3" id="KW-1185">Reference proteome</keyword>
<sequence>MISIKLNSPTDAMRGVAVRARRARLEQNLTQNGLASRAGVSLGTLKLFESSGKSSFETIVKIAFALGAEAEIETLFPDRPITSIDDVLEAAPRKRGRRK</sequence>
<evidence type="ECO:0000313" key="3">
    <source>
        <dbReference type="Proteomes" id="UP001061862"/>
    </source>
</evidence>
<dbReference type="CDD" id="cd00093">
    <property type="entry name" value="HTH_XRE"/>
    <property type="match status" value="1"/>
</dbReference>
<dbReference type="InterPro" id="IPR001387">
    <property type="entry name" value="Cro/C1-type_HTH"/>
</dbReference>
<proteinExistence type="predicted"/>
<organism evidence="2 3">
    <name type="scientific">Devosia neptuniae</name>
    <dbReference type="NCBI Taxonomy" id="191302"/>
    <lineage>
        <taxon>Bacteria</taxon>
        <taxon>Pseudomonadati</taxon>
        <taxon>Pseudomonadota</taxon>
        <taxon>Alphaproteobacteria</taxon>
        <taxon>Hyphomicrobiales</taxon>
        <taxon>Devosiaceae</taxon>
        <taxon>Devosia</taxon>
    </lineage>
</organism>
<reference evidence="2 3" key="1">
    <citation type="submission" date="2022-09" db="EMBL/GenBank/DDBJ databases">
        <title>Interaction between co-microsymbionts with complementary sets of symbiotic genes in legume-rhizobium systems.</title>
        <authorList>
            <person name="Safronova V."/>
            <person name="Sazanova A."/>
            <person name="Afonin A."/>
            <person name="Chirak E."/>
        </authorList>
    </citation>
    <scope>NUCLEOTIDE SEQUENCE [LARGE SCALE GENOMIC DNA]</scope>
    <source>
        <strain evidence="2 3">A18/4-1</strain>
        <plasmid evidence="2 3">p_unnamed1</plasmid>
    </source>
</reference>
<evidence type="ECO:0000313" key="2">
    <source>
        <dbReference type="EMBL" id="UXN67976.1"/>
    </source>
</evidence>
<dbReference type="Proteomes" id="UP001061862">
    <property type="component" value="Plasmid p_unnamed1"/>
</dbReference>
<dbReference type="InterPro" id="IPR010982">
    <property type="entry name" value="Lambda_DNA-bd_dom_sf"/>
</dbReference>
<dbReference type="Gene3D" id="1.10.260.40">
    <property type="entry name" value="lambda repressor-like DNA-binding domains"/>
    <property type="match status" value="1"/>
</dbReference>
<dbReference type="SUPFAM" id="SSF47413">
    <property type="entry name" value="lambda repressor-like DNA-binding domains"/>
    <property type="match status" value="1"/>
</dbReference>
<name>A0ABY6CAG0_9HYPH</name>
<geneLocation type="plasmid" evidence="2 3">
    <name>p_unnamed1</name>
</geneLocation>
<dbReference type="EMBL" id="CP104964">
    <property type="protein sequence ID" value="UXN67976.1"/>
    <property type="molecule type" value="Genomic_DNA"/>
</dbReference>
<accession>A0ABY6CAG0</accession>
<protein>
    <submittedName>
        <fullName evidence="2">Helix-turn-helix domain-containing protein</fullName>
    </submittedName>
</protein>